<evidence type="ECO:0000313" key="2">
    <source>
        <dbReference type="EMBL" id="KAK2102695.1"/>
    </source>
</evidence>
<gene>
    <name evidence="2" type="ORF">P7K49_020362</name>
</gene>
<dbReference type="EMBL" id="JASSZA010000009">
    <property type="protein sequence ID" value="KAK2102695.1"/>
    <property type="molecule type" value="Genomic_DNA"/>
</dbReference>
<protein>
    <submittedName>
        <fullName evidence="2">Uncharacterized protein</fullName>
    </submittedName>
</protein>
<evidence type="ECO:0000256" key="1">
    <source>
        <dbReference type="SAM" id="MobiDB-lite"/>
    </source>
</evidence>
<feature type="non-terminal residue" evidence="2">
    <location>
        <position position="101"/>
    </location>
</feature>
<keyword evidence="3" id="KW-1185">Reference proteome</keyword>
<sequence>MSSQEKHMCDLTWEVKVTHKQLNTPDPSISKLEVVFRAQQLPPLTKSTHSHNLSSIFPSTSPYTTESSPSCQKAADGDKLGAGRTLQDSEDDTTQLAQKTE</sequence>
<evidence type="ECO:0000313" key="3">
    <source>
        <dbReference type="Proteomes" id="UP001266305"/>
    </source>
</evidence>
<proteinExistence type="predicted"/>
<feature type="compositionally biased region" description="Polar residues" evidence="1">
    <location>
        <begin position="45"/>
        <end position="57"/>
    </location>
</feature>
<accession>A0ABQ9V065</accession>
<reference evidence="2 3" key="1">
    <citation type="submission" date="2023-05" db="EMBL/GenBank/DDBJ databases">
        <title>B98-5 Cell Line De Novo Hybrid Assembly: An Optical Mapping Approach.</title>
        <authorList>
            <person name="Kananen K."/>
            <person name="Auerbach J.A."/>
            <person name="Kautto E."/>
            <person name="Blachly J.S."/>
        </authorList>
    </citation>
    <scope>NUCLEOTIDE SEQUENCE [LARGE SCALE GENOMIC DNA]</scope>
    <source>
        <strain evidence="2">B95-8</strain>
        <tissue evidence="2">Cell line</tissue>
    </source>
</reference>
<name>A0ABQ9V065_SAGOE</name>
<feature type="region of interest" description="Disordered" evidence="1">
    <location>
        <begin position="44"/>
        <end position="101"/>
    </location>
</feature>
<feature type="compositionally biased region" description="Low complexity" evidence="1">
    <location>
        <begin position="58"/>
        <end position="70"/>
    </location>
</feature>
<comment type="caution">
    <text evidence="2">The sequence shown here is derived from an EMBL/GenBank/DDBJ whole genome shotgun (WGS) entry which is preliminary data.</text>
</comment>
<organism evidence="2 3">
    <name type="scientific">Saguinus oedipus</name>
    <name type="common">Cotton-top tamarin</name>
    <name type="synonym">Oedipomidas oedipus</name>
    <dbReference type="NCBI Taxonomy" id="9490"/>
    <lineage>
        <taxon>Eukaryota</taxon>
        <taxon>Metazoa</taxon>
        <taxon>Chordata</taxon>
        <taxon>Craniata</taxon>
        <taxon>Vertebrata</taxon>
        <taxon>Euteleostomi</taxon>
        <taxon>Mammalia</taxon>
        <taxon>Eutheria</taxon>
        <taxon>Euarchontoglires</taxon>
        <taxon>Primates</taxon>
        <taxon>Haplorrhini</taxon>
        <taxon>Platyrrhini</taxon>
        <taxon>Cebidae</taxon>
        <taxon>Callitrichinae</taxon>
        <taxon>Saguinus</taxon>
    </lineage>
</organism>
<dbReference type="Proteomes" id="UP001266305">
    <property type="component" value="Unassembled WGS sequence"/>
</dbReference>